<dbReference type="AlphaFoldDB" id="A0A9D4MIM3"/>
<reference evidence="1" key="2">
    <citation type="submission" date="2020-11" db="EMBL/GenBank/DDBJ databases">
        <authorList>
            <person name="McCartney M.A."/>
            <person name="Auch B."/>
            <person name="Kono T."/>
            <person name="Mallez S."/>
            <person name="Becker A."/>
            <person name="Gohl D.M."/>
            <person name="Silverstein K.A.T."/>
            <person name="Koren S."/>
            <person name="Bechman K.B."/>
            <person name="Herman A."/>
            <person name="Abrahante J.E."/>
            <person name="Garbe J."/>
        </authorList>
    </citation>
    <scope>NUCLEOTIDE SEQUENCE</scope>
    <source>
        <strain evidence="1">Duluth1</strain>
        <tissue evidence="1">Whole animal</tissue>
    </source>
</reference>
<sequence length="82" mass="9421">MHVQAVVSQDYMRNTRTSDGVWGLPRGLEYYKASYKWQLSNVLDPEYIHETGLAEVERIMGEIENGSMLADNCYVNPLPKLQ</sequence>
<reference evidence="1" key="1">
    <citation type="journal article" date="2019" name="bioRxiv">
        <title>The Genome of the Zebra Mussel, Dreissena polymorpha: A Resource for Invasive Species Research.</title>
        <authorList>
            <person name="McCartney M.A."/>
            <person name="Auch B."/>
            <person name="Kono T."/>
            <person name="Mallez S."/>
            <person name="Zhang Y."/>
            <person name="Obille A."/>
            <person name="Becker A."/>
            <person name="Abrahante J.E."/>
            <person name="Garbe J."/>
            <person name="Badalamenti J.P."/>
            <person name="Herman A."/>
            <person name="Mangelson H."/>
            <person name="Liachko I."/>
            <person name="Sullivan S."/>
            <person name="Sone E.D."/>
            <person name="Koren S."/>
            <person name="Silverstein K.A.T."/>
            <person name="Beckman K.B."/>
            <person name="Gohl D.M."/>
        </authorList>
    </citation>
    <scope>NUCLEOTIDE SEQUENCE</scope>
    <source>
        <strain evidence="1">Duluth1</strain>
        <tissue evidence="1">Whole animal</tissue>
    </source>
</reference>
<keyword evidence="2" id="KW-1185">Reference proteome</keyword>
<comment type="caution">
    <text evidence="1">The sequence shown here is derived from an EMBL/GenBank/DDBJ whole genome shotgun (WGS) entry which is preliminary data.</text>
</comment>
<dbReference type="Proteomes" id="UP000828390">
    <property type="component" value="Unassembled WGS sequence"/>
</dbReference>
<name>A0A9D4MIM3_DREPO</name>
<evidence type="ECO:0000313" key="2">
    <source>
        <dbReference type="Proteomes" id="UP000828390"/>
    </source>
</evidence>
<protein>
    <submittedName>
        <fullName evidence="1">Uncharacterized protein</fullName>
    </submittedName>
</protein>
<dbReference type="EMBL" id="JAIWYP010000001">
    <property type="protein sequence ID" value="KAH3876906.1"/>
    <property type="molecule type" value="Genomic_DNA"/>
</dbReference>
<evidence type="ECO:0000313" key="1">
    <source>
        <dbReference type="EMBL" id="KAH3876906.1"/>
    </source>
</evidence>
<organism evidence="1 2">
    <name type="scientific">Dreissena polymorpha</name>
    <name type="common">Zebra mussel</name>
    <name type="synonym">Mytilus polymorpha</name>
    <dbReference type="NCBI Taxonomy" id="45954"/>
    <lineage>
        <taxon>Eukaryota</taxon>
        <taxon>Metazoa</taxon>
        <taxon>Spiralia</taxon>
        <taxon>Lophotrochozoa</taxon>
        <taxon>Mollusca</taxon>
        <taxon>Bivalvia</taxon>
        <taxon>Autobranchia</taxon>
        <taxon>Heteroconchia</taxon>
        <taxon>Euheterodonta</taxon>
        <taxon>Imparidentia</taxon>
        <taxon>Neoheterodontei</taxon>
        <taxon>Myida</taxon>
        <taxon>Dreissenoidea</taxon>
        <taxon>Dreissenidae</taxon>
        <taxon>Dreissena</taxon>
    </lineage>
</organism>
<gene>
    <name evidence="1" type="ORF">DPMN_000758</name>
</gene>
<proteinExistence type="predicted"/>
<accession>A0A9D4MIM3</accession>